<dbReference type="Proteomes" id="UP000281553">
    <property type="component" value="Unassembled WGS sequence"/>
</dbReference>
<name>A0A3P6PPQ3_DIBLA</name>
<gene>
    <name evidence="1" type="ORF">DILT_LOCUS553</name>
</gene>
<reference evidence="1 2" key="1">
    <citation type="submission" date="2018-11" db="EMBL/GenBank/DDBJ databases">
        <authorList>
            <consortium name="Pathogen Informatics"/>
        </authorList>
    </citation>
    <scope>NUCLEOTIDE SEQUENCE [LARGE SCALE GENOMIC DNA]</scope>
</reference>
<evidence type="ECO:0000313" key="1">
    <source>
        <dbReference type="EMBL" id="VDK34150.1"/>
    </source>
</evidence>
<dbReference type="AlphaFoldDB" id="A0A3P6PPQ3"/>
<proteinExistence type="predicted"/>
<dbReference type="OrthoDB" id="6285723at2759"/>
<dbReference type="EMBL" id="UYRU01002420">
    <property type="protein sequence ID" value="VDK34150.1"/>
    <property type="molecule type" value="Genomic_DNA"/>
</dbReference>
<protein>
    <submittedName>
        <fullName evidence="1">Uncharacterized protein</fullName>
    </submittedName>
</protein>
<evidence type="ECO:0000313" key="2">
    <source>
        <dbReference type="Proteomes" id="UP000281553"/>
    </source>
</evidence>
<keyword evidence="2" id="KW-1185">Reference proteome</keyword>
<sequence length="144" mass="15439">MFSIICLASGASKSQSRSIAEEADGTTASSETFWRGIADASDSSALSAFTREKLSRALSSGGSSASAAEIGRMGEMAVFQYLQQAIRHSHQDAQLTFPSGHPNLGLGRLVDCRWVNADSESRLPYDITVTLEGLHFALAHLKYV</sequence>
<organism evidence="1 2">
    <name type="scientific">Dibothriocephalus latus</name>
    <name type="common">Fish tapeworm</name>
    <name type="synonym">Diphyllobothrium latum</name>
    <dbReference type="NCBI Taxonomy" id="60516"/>
    <lineage>
        <taxon>Eukaryota</taxon>
        <taxon>Metazoa</taxon>
        <taxon>Spiralia</taxon>
        <taxon>Lophotrochozoa</taxon>
        <taxon>Platyhelminthes</taxon>
        <taxon>Cestoda</taxon>
        <taxon>Eucestoda</taxon>
        <taxon>Diphyllobothriidea</taxon>
        <taxon>Diphyllobothriidae</taxon>
        <taxon>Dibothriocephalus</taxon>
    </lineage>
</organism>
<accession>A0A3P6PPQ3</accession>